<evidence type="ECO:0000256" key="1">
    <source>
        <dbReference type="SAM" id="SignalP"/>
    </source>
</evidence>
<organism evidence="3 4">
    <name type="scientific">Seohaeicola nanhaiensis</name>
    <dbReference type="NCBI Taxonomy" id="1387282"/>
    <lineage>
        <taxon>Bacteria</taxon>
        <taxon>Pseudomonadati</taxon>
        <taxon>Pseudomonadota</taxon>
        <taxon>Alphaproteobacteria</taxon>
        <taxon>Rhodobacterales</taxon>
        <taxon>Roseobacteraceae</taxon>
        <taxon>Seohaeicola</taxon>
    </lineage>
</organism>
<evidence type="ECO:0000259" key="2">
    <source>
        <dbReference type="Pfam" id="PF09917"/>
    </source>
</evidence>
<feature type="domain" description="DUF2147" evidence="2">
    <location>
        <begin position="26"/>
        <end position="127"/>
    </location>
</feature>
<dbReference type="Gene3D" id="2.40.128.520">
    <property type="match status" value="1"/>
</dbReference>
<comment type="caution">
    <text evidence="3">The sequence shown here is derived from an EMBL/GenBank/DDBJ whole genome shotgun (WGS) entry which is preliminary data.</text>
</comment>
<sequence>MKYLLLGVLASLTLAGAALAQDPIFGTWKTEPDDGKYSYIEMKQCGAVICGVAVKSFNESGEYASPVLGKQIVRNMKNDGDGQYSGEAWRPSNDKVYVGKATLNGDTLRMKGCVLGGLICFGQNWTRVN</sequence>
<dbReference type="Proteomes" id="UP001595973">
    <property type="component" value="Unassembled WGS sequence"/>
</dbReference>
<evidence type="ECO:0000313" key="4">
    <source>
        <dbReference type="Proteomes" id="UP001595973"/>
    </source>
</evidence>
<dbReference type="PANTHER" id="PTHR36919:SF3">
    <property type="entry name" value="BLL5882 PROTEIN"/>
    <property type="match status" value="1"/>
</dbReference>
<feature type="signal peptide" evidence="1">
    <location>
        <begin position="1"/>
        <end position="20"/>
    </location>
</feature>
<protein>
    <submittedName>
        <fullName evidence="3">DUF2147 domain-containing protein</fullName>
    </submittedName>
</protein>
<name>A0ABV9KJ66_9RHOB</name>
<keyword evidence="4" id="KW-1185">Reference proteome</keyword>
<gene>
    <name evidence="3" type="ORF">ACFO5X_15665</name>
</gene>
<accession>A0ABV9KJ66</accession>
<dbReference type="Pfam" id="PF09917">
    <property type="entry name" value="DUF2147"/>
    <property type="match status" value="1"/>
</dbReference>
<dbReference type="EMBL" id="JBHSGI010000024">
    <property type="protein sequence ID" value="MFC4669999.1"/>
    <property type="molecule type" value="Genomic_DNA"/>
</dbReference>
<keyword evidence="1" id="KW-0732">Signal</keyword>
<proteinExistence type="predicted"/>
<dbReference type="InterPro" id="IPR019223">
    <property type="entry name" value="DUF2147"/>
</dbReference>
<reference evidence="4" key="1">
    <citation type="journal article" date="2019" name="Int. J. Syst. Evol. Microbiol.">
        <title>The Global Catalogue of Microorganisms (GCM) 10K type strain sequencing project: providing services to taxonomists for standard genome sequencing and annotation.</title>
        <authorList>
            <consortium name="The Broad Institute Genomics Platform"/>
            <consortium name="The Broad Institute Genome Sequencing Center for Infectious Disease"/>
            <person name="Wu L."/>
            <person name="Ma J."/>
        </authorList>
    </citation>
    <scope>NUCLEOTIDE SEQUENCE [LARGE SCALE GENOMIC DNA]</scope>
    <source>
        <strain evidence="4">CGMCC 4.7283</strain>
    </source>
</reference>
<feature type="chain" id="PRO_5045495893" evidence="1">
    <location>
        <begin position="21"/>
        <end position="129"/>
    </location>
</feature>
<dbReference type="PANTHER" id="PTHR36919">
    <property type="entry name" value="BLR1215 PROTEIN"/>
    <property type="match status" value="1"/>
</dbReference>
<evidence type="ECO:0000313" key="3">
    <source>
        <dbReference type="EMBL" id="MFC4669999.1"/>
    </source>
</evidence>
<dbReference type="RefSeq" id="WP_380718545.1">
    <property type="nucleotide sequence ID" value="NZ_JBHSGI010000024.1"/>
</dbReference>